<evidence type="ECO:0008006" key="7">
    <source>
        <dbReference type="Google" id="ProtNLM"/>
    </source>
</evidence>
<proteinExistence type="predicted"/>
<keyword evidence="2" id="KW-0812">Transmembrane</keyword>
<feature type="transmembrane region" description="Helical" evidence="2">
    <location>
        <begin position="6"/>
        <end position="27"/>
    </location>
</feature>
<evidence type="ECO:0000313" key="4">
    <source>
        <dbReference type="EMBL" id="PJZ63231.1"/>
    </source>
</evidence>
<dbReference type="AlphaFoldDB" id="A0A2M9YKV2"/>
<gene>
    <name evidence="4" type="ORF">CH376_04170</name>
    <name evidence="3" type="ORF">CH380_16070</name>
</gene>
<evidence type="ECO:0000313" key="6">
    <source>
        <dbReference type="Proteomes" id="UP000232188"/>
    </source>
</evidence>
<feature type="transmembrane region" description="Helical" evidence="2">
    <location>
        <begin position="206"/>
        <end position="229"/>
    </location>
</feature>
<comment type="caution">
    <text evidence="3">The sequence shown here is derived from an EMBL/GenBank/DDBJ whole genome shotgun (WGS) entry which is preliminary data.</text>
</comment>
<dbReference type="NCBIfam" id="NF047433">
    <property type="entry name" value="Lepto_7_Nterm"/>
    <property type="match status" value="1"/>
</dbReference>
<keyword evidence="5" id="KW-1185">Reference proteome</keyword>
<keyword evidence="2" id="KW-0472">Membrane</keyword>
<dbReference type="EMBL" id="NPDV01000015">
    <property type="protein sequence ID" value="PJZ52183.1"/>
    <property type="molecule type" value="Genomic_DNA"/>
</dbReference>
<feature type="transmembrane region" description="Helical" evidence="2">
    <location>
        <begin position="140"/>
        <end position="156"/>
    </location>
</feature>
<evidence type="ECO:0000313" key="5">
    <source>
        <dbReference type="Proteomes" id="UP000232149"/>
    </source>
</evidence>
<feature type="compositionally biased region" description="Polar residues" evidence="1">
    <location>
        <begin position="252"/>
        <end position="261"/>
    </location>
</feature>
<feature type="region of interest" description="Disordered" evidence="1">
    <location>
        <begin position="248"/>
        <end position="271"/>
    </location>
</feature>
<accession>A0A2M9YKV2</accession>
<protein>
    <recommendedName>
        <fullName evidence="7">DUF5683 domain-containing protein</fullName>
    </recommendedName>
</protein>
<name>A0A2M9YKV2_9LEPT</name>
<dbReference type="Proteomes" id="UP000232188">
    <property type="component" value="Unassembled WGS sequence"/>
</dbReference>
<reference evidence="5 6" key="1">
    <citation type="submission" date="2017-07" db="EMBL/GenBank/DDBJ databases">
        <title>Leptospira spp. isolated from tropical soils.</title>
        <authorList>
            <person name="Thibeaux R."/>
            <person name="Iraola G."/>
            <person name="Ferres I."/>
            <person name="Bierque E."/>
            <person name="Girault D."/>
            <person name="Soupe-Gilbert M.-E."/>
            <person name="Picardeau M."/>
            <person name="Goarant C."/>
        </authorList>
    </citation>
    <scope>NUCLEOTIDE SEQUENCE [LARGE SCALE GENOMIC DNA]</scope>
    <source>
        <strain evidence="3 6">FH2-B-C1</strain>
        <strain evidence="4 5">FH2-B-D1</strain>
    </source>
</reference>
<dbReference type="Proteomes" id="UP000232149">
    <property type="component" value="Unassembled WGS sequence"/>
</dbReference>
<evidence type="ECO:0000256" key="2">
    <source>
        <dbReference type="SAM" id="Phobius"/>
    </source>
</evidence>
<keyword evidence="2" id="KW-1133">Transmembrane helix</keyword>
<sequence>MWKNKIYWILIIFLFLNISLFADIIYFKDGRVIFVKVLNQDMDKVTVSNEKETWEIEKKKVSRISFNEDEEIYVRNQLREKDRMIGEIDFLKKSLSEKETQESLKKEESQKNHELAKSSLWRSAVLPGWGQFHRQDLERGYFFSISAGLTFLYWFQADSKYKKETKELNDANQLSALSGISGDSGLIAGAFLNANEIRNRRFQAGMQASSAFVLFLTIYTFNLIDAWLFGRPWNFFAKVPEEKKESIEINVTPDSSQSPTTPAAPDVPERNNVPMLPQSAIPGNGLSRWELRWRIRF</sequence>
<dbReference type="EMBL" id="NPDU01000007">
    <property type="protein sequence ID" value="PJZ63231.1"/>
    <property type="molecule type" value="Genomic_DNA"/>
</dbReference>
<evidence type="ECO:0000313" key="3">
    <source>
        <dbReference type="EMBL" id="PJZ52183.1"/>
    </source>
</evidence>
<dbReference type="RefSeq" id="WP_100786772.1">
    <property type="nucleotide sequence ID" value="NZ_NPDU01000007.1"/>
</dbReference>
<evidence type="ECO:0000256" key="1">
    <source>
        <dbReference type="SAM" id="MobiDB-lite"/>
    </source>
</evidence>
<organism evidence="3 6">
    <name type="scientific">Leptospira adleri</name>
    <dbReference type="NCBI Taxonomy" id="2023186"/>
    <lineage>
        <taxon>Bacteria</taxon>
        <taxon>Pseudomonadati</taxon>
        <taxon>Spirochaetota</taxon>
        <taxon>Spirochaetia</taxon>
        <taxon>Leptospirales</taxon>
        <taxon>Leptospiraceae</taxon>
        <taxon>Leptospira</taxon>
    </lineage>
</organism>